<organism evidence="3">
    <name type="scientific">Streptomyces sp. R41</name>
    <dbReference type="NCBI Taxonomy" id="3238632"/>
    <lineage>
        <taxon>Bacteria</taxon>
        <taxon>Bacillati</taxon>
        <taxon>Actinomycetota</taxon>
        <taxon>Actinomycetes</taxon>
        <taxon>Kitasatosporales</taxon>
        <taxon>Streptomycetaceae</taxon>
        <taxon>Streptomyces</taxon>
    </lineage>
</organism>
<dbReference type="Pfam" id="PF01494">
    <property type="entry name" value="FAD_binding_3"/>
    <property type="match status" value="1"/>
</dbReference>
<dbReference type="GO" id="GO:0016491">
    <property type="term" value="F:oxidoreductase activity"/>
    <property type="evidence" value="ECO:0007669"/>
    <property type="project" value="UniProtKB-KW"/>
</dbReference>
<evidence type="ECO:0000313" key="3">
    <source>
        <dbReference type="EMBL" id="XDQ56718.1"/>
    </source>
</evidence>
<dbReference type="PRINTS" id="PR00420">
    <property type="entry name" value="RNGMNOXGNASE"/>
</dbReference>
<proteinExistence type="predicted"/>
<dbReference type="EC" id="1.-.-.-" evidence="3"/>
<feature type="domain" description="FAD-binding" evidence="2">
    <location>
        <begin position="108"/>
        <end position="333"/>
    </location>
</feature>
<dbReference type="RefSeq" id="WP_369249790.1">
    <property type="nucleotide sequence ID" value="NZ_CP163443.1"/>
</dbReference>
<dbReference type="PANTHER" id="PTHR42685:SF4">
    <property type="entry name" value="GERANYLGERANYL DIPHOSPHATE REDUCTASE, CHLOROPLASTIC"/>
    <property type="match status" value="1"/>
</dbReference>
<accession>A0AB39RQI6</accession>
<protein>
    <submittedName>
        <fullName evidence="3">NAD(P)/FAD-dependent oxidoreductase</fullName>
        <ecNumber evidence="3">1.-.-.-</ecNumber>
    </submittedName>
</protein>
<dbReference type="SUPFAM" id="SSF51905">
    <property type="entry name" value="FAD/NAD(P)-binding domain"/>
    <property type="match status" value="1"/>
</dbReference>
<reference evidence="3" key="1">
    <citation type="submission" date="2024-07" db="EMBL/GenBank/DDBJ databases">
        <authorList>
            <person name="Yu S.T."/>
        </authorList>
    </citation>
    <scope>NUCLEOTIDE SEQUENCE</scope>
    <source>
        <strain evidence="3">R41</strain>
    </source>
</reference>
<dbReference type="PANTHER" id="PTHR42685">
    <property type="entry name" value="GERANYLGERANYL DIPHOSPHATE REDUCTASE"/>
    <property type="match status" value="1"/>
</dbReference>
<dbReference type="InterPro" id="IPR002938">
    <property type="entry name" value="FAD-bd"/>
</dbReference>
<feature type="domain" description="FAD dependent oxidoreductase" evidence="1">
    <location>
        <begin position="3"/>
        <end position="41"/>
    </location>
</feature>
<evidence type="ECO:0000259" key="1">
    <source>
        <dbReference type="Pfam" id="PF01266"/>
    </source>
</evidence>
<dbReference type="AlphaFoldDB" id="A0AB39RQI6"/>
<evidence type="ECO:0000259" key="2">
    <source>
        <dbReference type="Pfam" id="PF01494"/>
    </source>
</evidence>
<keyword evidence="3" id="KW-0560">Oxidoreductase</keyword>
<dbReference type="GO" id="GO:0071949">
    <property type="term" value="F:FAD binding"/>
    <property type="evidence" value="ECO:0007669"/>
    <property type="project" value="InterPro"/>
</dbReference>
<dbReference type="Gene3D" id="3.50.50.60">
    <property type="entry name" value="FAD/NAD(P)-binding domain"/>
    <property type="match status" value="1"/>
</dbReference>
<name>A0AB39RQI6_9ACTN</name>
<dbReference type="InterPro" id="IPR050407">
    <property type="entry name" value="Geranylgeranyl_reductase"/>
</dbReference>
<gene>
    <name evidence="3" type="ORF">AB5J53_36105</name>
</gene>
<dbReference type="InterPro" id="IPR036188">
    <property type="entry name" value="FAD/NAD-bd_sf"/>
</dbReference>
<sequence>MARVLVIGAGLAGSAVALFCARRGHEVTVLDGGSPPPPGATPDEEVRAWSRKEVPHARQGHAFLALSTRVLREEAPDVLTAFTARGALVTPLEPGSEDATVLSRRLVYEGVVRRAAEAEGSVTVSTGARVTELVTDKEASDVPRVIGARTADGTEHSADLVVDASGRRSRVAHWLAAAGLPAPRETAQPCGFFYLTRHYELRQGHAFPSTTVPIVAELDYGTALVFPGDNDTFQLSTTLAVDDPLKHRLRDPDAYGRFLASVPRTAEWTDRGIPLDDPSPMGHIENRRRTLRDDLGRPVAAGLVLVGDAALQTNPTFGRGVSLALTHAQHLARTAEEAAADPAAYTAGFEEWTDGRLGVWFEIQLATDRARFAQLKAGLRGEHAPPADDLPNRFVRAMAVLREDDPEIRTAALRLYNMLMTPQELMADRTVARRILAFLREHPLPEVRTPGPDRATFEAVVAGDSVRDLSAPTAHP</sequence>
<dbReference type="EMBL" id="CP163443">
    <property type="protein sequence ID" value="XDQ56718.1"/>
    <property type="molecule type" value="Genomic_DNA"/>
</dbReference>
<dbReference type="InterPro" id="IPR006076">
    <property type="entry name" value="FAD-dep_OxRdtase"/>
</dbReference>
<dbReference type="Pfam" id="PF01266">
    <property type="entry name" value="DAO"/>
    <property type="match status" value="1"/>
</dbReference>